<dbReference type="GO" id="GO:0008408">
    <property type="term" value="F:3'-5' exonuclease activity"/>
    <property type="evidence" value="ECO:0007669"/>
    <property type="project" value="InterPro"/>
</dbReference>
<keyword evidence="6 10" id="KW-0548">Nucleotidyltransferase</keyword>
<protein>
    <recommendedName>
        <fullName evidence="3 10">Beta sliding clamp</fullName>
    </recommendedName>
</protein>
<accession>A0A2G0CG88</accession>
<evidence type="ECO:0000259" key="13">
    <source>
        <dbReference type="Pfam" id="PF02768"/>
    </source>
</evidence>
<keyword evidence="5 10" id="KW-0808">Transferase</keyword>
<dbReference type="AlphaFoldDB" id="A0A2G0CG88"/>
<dbReference type="Gene3D" id="3.10.150.10">
    <property type="entry name" value="DNA Polymerase III, subunit A, domain 2"/>
    <property type="match status" value="1"/>
</dbReference>
<dbReference type="CDD" id="cd00140">
    <property type="entry name" value="beta_clamp"/>
    <property type="match status" value="1"/>
</dbReference>
<dbReference type="InterPro" id="IPR022637">
    <property type="entry name" value="DNA_polIII_beta_cen"/>
</dbReference>
<dbReference type="Gene3D" id="3.70.10.10">
    <property type="match status" value="1"/>
</dbReference>
<dbReference type="PANTHER" id="PTHR30478:SF0">
    <property type="entry name" value="BETA SLIDING CLAMP"/>
    <property type="match status" value="1"/>
</dbReference>
<dbReference type="InterPro" id="IPR022634">
    <property type="entry name" value="DNA_polIII_beta_N"/>
</dbReference>
<comment type="function">
    <text evidence="10">Confers DNA tethering and processivity to DNA polymerases and other proteins. Acts as a clamp, forming a ring around DNA (a reaction catalyzed by the clamp-loading complex) which diffuses in an ATP-independent manner freely and bidirectionally along dsDNA. Initially characterized for its ability to contact the catalytic subunit of DNA polymerase III (Pol III), a complex, multichain enzyme responsible for most of the replicative synthesis in bacteria; Pol III exhibits 3'-5' exonuclease proofreading activity. The beta chain is required for initiation of replication as well as for processivity of DNA replication.</text>
</comment>
<evidence type="ECO:0000256" key="9">
    <source>
        <dbReference type="ARBA" id="ARBA00023125"/>
    </source>
</evidence>
<feature type="domain" description="DNA polymerase III beta sliding clamp C-terminal" evidence="13">
    <location>
        <begin position="247"/>
        <end position="363"/>
    </location>
</feature>
<dbReference type="Pfam" id="PF00712">
    <property type="entry name" value="DNA_pol3_beta"/>
    <property type="match status" value="1"/>
</dbReference>
<keyword evidence="8 10" id="KW-0239">DNA-directed DNA polymerase</keyword>
<keyword evidence="15" id="KW-1185">Reference proteome</keyword>
<dbReference type="PIRSF" id="PIRSF000804">
    <property type="entry name" value="DNA_pol_III_b"/>
    <property type="match status" value="1"/>
</dbReference>
<evidence type="ECO:0000256" key="4">
    <source>
        <dbReference type="ARBA" id="ARBA00022490"/>
    </source>
</evidence>
<evidence type="ECO:0000256" key="10">
    <source>
        <dbReference type="PIRNR" id="PIRNR000804"/>
    </source>
</evidence>
<dbReference type="GO" id="GO:0003677">
    <property type="term" value="F:DNA binding"/>
    <property type="evidence" value="ECO:0007669"/>
    <property type="project" value="UniProtKB-UniRule"/>
</dbReference>
<dbReference type="InterPro" id="IPR046938">
    <property type="entry name" value="DNA_clamp_sf"/>
</dbReference>
<dbReference type="EMBL" id="PDLO01000002">
    <property type="protein sequence ID" value="PHK98989.1"/>
    <property type="molecule type" value="Genomic_DNA"/>
</dbReference>
<comment type="subcellular location">
    <subcellularLocation>
        <location evidence="1 10">Cytoplasm</location>
    </subcellularLocation>
</comment>
<evidence type="ECO:0000256" key="1">
    <source>
        <dbReference type="ARBA" id="ARBA00004496"/>
    </source>
</evidence>
<proteinExistence type="inferred from homology"/>
<evidence type="ECO:0000256" key="3">
    <source>
        <dbReference type="ARBA" id="ARBA00021035"/>
    </source>
</evidence>
<evidence type="ECO:0000256" key="5">
    <source>
        <dbReference type="ARBA" id="ARBA00022679"/>
    </source>
</evidence>
<organism evidence="14 15">
    <name type="scientific">Neolewinella marina</name>
    <dbReference type="NCBI Taxonomy" id="438751"/>
    <lineage>
        <taxon>Bacteria</taxon>
        <taxon>Pseudomonadati</taxon>
        <taxon>Bacteroidota</taxon>
        <taxon>Saprospiria</taxon>
        <taxon>Saprospirales</taxon>
        <taxon>Lewinellaceae</taxon>
        <taxon>Neolewinella</taxon>
    </lineage>
</organism>
<dbReference type="OrthoDB" id="8421503at2"/>
<keyword evidence="7 10" id="KW-0235">DNA replication</keyword>
<dbReference type="NCBIfam" id="TIGR00663">
    <property type="entry name" value="dnan"/>
    <property type="match status" value="1"/>
</dbReference>
<evidence type="ECO:0000313" key="14">
    <source>
        <dbReference type="EMBL" id="PHK98989.1"/>
    </source>
</evidence>
<dbReference type="RefSeq" id="WP_099105606.1">
    <property type="nucleotide sequence ID" value="NZ_JAATJF010000002.1"/>
</dbReference>
<dbReference type="GO" id="GO:0006271">
    <property type="term" value="P:DNA strand elongation involved in DNA replication"/>
    <property type="evidence" value="ECO:0007669"/>
    <property type="project" value="TreeGrafter"/>
</dbReference>
<sequence>MKFSVSSSDLQKKLQLAGGAIASNPVLPILEDFLFTIEGNTLKIAATDLETSVVTSLEVNADGDGEVAVPAKILIDTLKALPQQPITFDVNEDNYGISITSAYGKYKLAGEPGGDYPNIPEPTEADEVSVTAAALQEGINKTLFATSTDELRPAMTGVFFQVDFSKLTMVATDAHKLVKFSLNELSGEVTSSFIIPKKALNLLKGALPHSDVAVTVTFDKSNAFFEFGDTKLACRLIDARYPDYNAVIPVDNPNVLLVNRSDFQNSLKRIVIYANKTTNQVILNIADGSLTVSAQDLDFSNEATEQLSCSYEGAPLQIGFNAKFLVEMLGVLEGEEVRLEMSTATRAGILLPTEQQSGQDIMMLVMPVMLSN</sequence>
<dbReference type="GO" id="GO:0003887">
    <property type="term" value="F:DNA-directed DNA polymerase activity"/>
    <property type="evidence" value="ECO:0007669"/>
    <property type="project" value="UniProtKB-UniRule"/>
</dbReference>
<name>A0A2G0CG88_9BACT</name>
<evidence type="ECO:0000256" key="8">
    <source>
        <dbReference type="ARBA" id="ARBA00022932"/>
    </source>
</evidence>
<comment type="subunit">
    <text evidence="10">Forms a ring-shaped head-to-tail homodimer around DNA.</text>
</comment>
<gene>
    <name evidence="14" type="primary">dnaN</name>
    <name evidence="14" type="ORF">CGL56_05880</name>
</gene>
<evidence type="ECO:0000256" key="2">
    <source>
        <dbReference type="ARBA" id="ARBA00010752"/>
    </source>
</evidence>
<evidence type="ECO:0000256" key="7">
    <source>
        <dbReference type="ARBA" id="ARBA00022705"/>
    </source>
</evidence>
<dbReference type="PANTHER" id="PTHR30478">
    <property type="entry name" value="DNA POLYMERASE III SUBUNIT BETA"/>
    <property type="match status" value="1"/>
</dbReference>
<keyword evidence="9" id="KW-0238">DNA-binding</keyword>
<comment type="similarity">
    <text evidence="2 10">Belongs to the beta sliding clamp family.</text>
</comment>
<feature type="domain" description="DNA polymerase III beta sliding clamp central" evidence="12">
    <location>
        <begin position="132"/>
        <end position="243"/>
    </location>
</feature>
<dbReference type="Pfam" id="PF02767">
    <property type="entry name" value="DNA_pol3_beta_2"/>
    <property type="match status" value="1"/>
</dbReference>
<dbReference type="Proteomes" id="UP000226437">
    <property type="component" value="Unassembled WGS sequence"/>
</dbReference>
<dbReference type="GO" id="GO:0009360">
    <property type="term" value="C:DNA polymerase III complex"/>
    <property type="evidence" value="ECO:0007669"/>
    <property type="project" value="InterPro"/>
</dbReference>
<evidence type="ECO:0000259" key="11">
    <source>
        <dbReference type="Pfam" id="PF00712"/>
    </source>
</evidence>
<feature type="domain" description="DNA polymerase III beta sliding clamp N-terminal" evidence="11">
    <location>
        <begin position="1"/>
        <end position="120"/>
    </location>
</feature>
<dbReference type="SMART" id="SM00480">
    <property type="entry name" value="POL3Bc"/>
    <property type="match status" value="1"/>
</dbReference>
<reference evidence="14 15" key="1">
    <citation type="submission" date="2017-10" db="EMBL/GenBank/DDBJ databases">
        <title>The draft genome sequence of Lewinella marina KCTC 32374.</title>
        <authorList>
            <person name="Wang K."/>
        </authorList>
    </citation>
    <scope>NUCLEOTIDE SEQUENCE [LARGE SCALE GENOMIC DNA]</scope>
    <source>
        <strain evidence="14 15">MKG-38</strain>
    </source>
</reference>
<evidence type="ECO:0000259" key="12">
    <source>
        <dbReference type="Pfam" id="PF02767"/>
    </source>
</evidence>
<dbReference type="GO" id="GO:0005737">
    <property type="term" value="C:cytoplasm"/>
    <property type="evidence" value="ECO:0007669"/>
    <property type="project" value="UniProtKB-SubCell"/>
</dbReference>
<keyword evidence="4 10" id="KW-0963">Cytoplasm</keyword>
<dbReference type="InterPro" id="IPR022635">
    <property type="entry name" value="DNA_polIII_beta_C"/>
</dbReference>
<evidence type="ECO:0000313" key="15">
    <source>
        <dbReference type="Proteomes" id="UP000226437"/>
    </source>
</evidence>
<dbReference type="SUPFAM" id="SSF55979">
    <property type="entry name" value="DNA clamp"/>
    <property type="match status" value="3"/>
</dbReference>
<evidence type="ECO:0000256" key="6">
    <source>
        <dbReference type="ARBA" id="ARBA00022695"/>
    </source>
</evidence>
<dbReference type="InterPro" id="IPR001001">
    <property type="entry name" value="DNA_polIII_beta"/>
</dbReference>
<dbReference type="Pfam" id="PF02768">
    <property type="entry name" value="DNA_pol3_beta_3"/>
    <property type="match status" value="1"/>
</dbReference>
<comment type="caution">
    <text evidence="14">The sequence shown here is derived from an EMBL/GenBank/DDBJ whole genome shotgun (WGS) entry which is preliminary data.</text>
</comment>